<gene>
    <name evidence="1" type="ORF">HYG86_05130</name>
</gene>
<keyword evidence="2" id="KW-1185">Reference proteome</keyword>
<evidence type="ECO:0000313" key="1">
    <source>
        <dbReference type="EMBL" id="QNO14197.1"/>
    </source>
</evidence>
<dbReference type="KEGG" id="acae:HYG86_05130"/>
<dbReference type="AlphaFoldDB" id="A0A7G9W685"/>
<organism evidence="1 2">
    <name type="scientific">Alkalicella caledoniensis</name>
    <dbReference type="NCBI Taxonomy" id="2731377"/>
    <lineage>
        <taxon>Bacteria</taxon>
        <taxon>Bacillati</taxon>
        <taxon>Bacillota</taxon>
        <taxon>Clostridia</taxon>
        <taxon>Eubacteriales</taxon>
        <taxon>Proteinivoracaceae</taxon>
        <taxon>Alkalicella</taxon>
    </lineage>
</organism>
<dbReference type="RefSeq" id="WP_213167854.1">
    <property type="nucleotide sequence ID" value="NZ_CP058559.1"/>
</dbReference>
<dbReference type="Proteomes" id="UP000516160">
    <property type="component" value="Chromosome"/>
</dbReference>
<protein>
    <submittedName>
        <fullName evidence="1">Uncharacterized protein</fullName>
    </submittedName>
</protein>
<dbReference type="EMBL" id="CP058559">
    <property type="protein sequence ID" value="QNO14197.1"/>
    <property type="molecule type" value="Genomic_DNA"/>
</dbReference>
<reference evidence="1 2" key="1">
    <citation type="submission" date="2020-07" db="EMBL/GenBank/DDBJ databases">
        <title>Alkalicella. sp. LB2 genome.</title>
        <authorList>
            <person name="Postec A."/>
            <person name="Quemeneur M."/>
        </authorList>
    </citation>
    <scope>NUCLEOTIDE SEQUENCE [LARGE SCALE GENOMIC DNA]</scope>
    <source>
        <strain evidence="1 2">LB2</strain>
    </source>
</reference>
<proteinExistence type="predicted"/>
<accession>A0A7G9W685</accession>
<evidence type="ECO:0000313" key="2">
    <source>
        <dbReference type="Proteomes" id="UP000516160"/>
    </source>
</evidence>
<name>A0A7G9W685_ALKCA</name>
<sequence length="119" mass="14069">MGLFDLVFSKKKQPEVSENSFALFIVPDESKKDDENMDIFWSYSEQLEDYSEIGRTYDLGKDELLKVNNTISIDKTPCFILTQDIFYDEEDIKNMLYNPLVHSDNLQDVIDYLEHKRNK</sequence>